<dbReference type="InterPro" id="IPR045090">
    <property type="entry name" value="Pept_M3A_M3B"/>
</dbReference>
<dbReference type="Gene3D" id="1.20.140.70">
    <property type="entry name" value="Oligopeptidase f, N-terminal domain"/>
    <property type="match status" value="1"/>
</dbReference>
<dbReference type="PANTHER" id="PTHR11804:SF84">
    <property type="entry name" value="SACCHAROLYSIN"/>
    <property type="match status" value="1"/>
</dbReference>
<evidence type="ECO:0000256" key="3">
    <source>
        <dbReference type="ARBA" id="ARBA00022801"/>
    </source>
</evidence>
<name>A0A9D9ESH3_9SPIR</name>
<evidence type="ECO:0000256" key="6">
    <source>
        <dbReference type="RuleBase" id="RU368091"/>
    </source>
</evidence>
<comment type="caution">
    <text evidence="9">The sequence shown here is derived from an EMBL/GenBank/DDBJ whole genome shotgun (WGS) entry which is preliminary data.</text>
</comment>
<dbReference type="SUPFAM" id="SSF55486">
    <property type="entry name" value="Metalloproteases ('zincins'), catalytic domain"/>
    <property type="match status" value="1"/>
</dbReference>
<comment type="similarity">
    <text evidence="6">Belongs to the peptidase M3B family.</text>
</comment>
<keyword evidence="5 6" id="KW-0482">Metalloprotease</keyword>
<organism evidence="9 10">
    <name type="scientific">Candidatus Avitreponema avistercoris</name>
    <dbReference type="NCBI Taxonomy" id="2840705"/>
    <lineage>
        <taxon>Bacteria</taxon>
        <taxon>Pseudomonadati</taxon>
        <taxon>Spirochaetota</taxon>
        <taxon>Spirochaetia</taxon>
        <taxon>Spirochaetales</taxon>
        <taxon>Candidatus Avitreponema</taxon>
    </lineage>
</organism>
<keyword evidence="2 6" id="KW-0479">Metal-binding</keyword>
<comment type="function">
    <text evidence="6">Has oligopeptidase activity and degrades a variety of small bioactive peptides.</text>
</comment>
<dbReference type="GO" id="GO:0004222">
    <property type="term" value="F:metalloendopeptidase activity"/>
    <property type="evidence" value="ECO:0007669"/>
    <property type="project" value="UniProtKB-UniRule"/>
</dbReference>
<dbReference type="GO" id="GO:0006508">
    <property type="term" value="P:proteolysis"/>
    <property type="evidence" value="ECO:0007669"/>
    <property type="project" value="UniProtKB-KW"/>
</dbReference>
<dbReference type="EC" id="3.4.24.-" evidence="6"/>
<dbReference type="Gene3D" id="1.10.287.830">
    <property type="entry name" value="putative peptidase helix hairpin domain like"/>
    <property type="match status" value="1"/>
</dbReference>
<evidence type="ECO:0000256" key="1">
    <source>
        <dbReference type="ARBA" id="ARBA00022670"/>
    </source>
</evidence>
<evidence type="ECO:0000256" key="5">
    <source>
        <dbReference type="ARBA" id="ARBA00023049"/>
    </source>
</evidence>
<proteinExistence type="inferred from homology"/>
<dbReference type="PANTHER" id="PTHR11804">
    <property type="entry name" value="PROTEASE M3 THIMET OLIGOPEPTIDASE-RELATED"/>
    <property type="match status" value="1"/>
</dbReference>
<dbReference type="InterPro" id="IPR001567">
    <property type="entry name" value="Pept_M3A_M3B_dom"/>
</dbReference>
<dbReference type="CDD" id="cd09608">
    <property type="entry name" value="M3B_PepF"/>
    <property type="match status" value="1"/>
</dbReference>
<dbReference type="AlphaFoldDB" id="A0A9D9ESH3"/>
<comment type="cofactor">
    <cofactor evidence="6">
        <name>Zn(2+)</name>
        <dbReference type="ChEBI" id="CHEBI:29105"/>
    </cofactor>
    <text evidence="6">Binds 1 zinc ion.</text>
</comment>
<evidence type="ECO:0000313" key="9">
    <source>
        <dbReference type="EMBL" id="MBO8450339.1"/>
    </source>
</evidence>
<dbReference type="Gene3D" id="1.10.1370.20">
    <property type="entry name" value="Oligoendopeptidase f, C-terminal domain"/>
    <property type="match status" value="1"/>
</dbReference>
<dbReference type="InterPro" id="IPR042088">
    <property type="entry name" value="OligoPept_F_C"/>
</dbReference>
<keyword evidence="4 6" id="KW-0862">Zinc</keyword>
<dbReference type="Pfam" id="PF08439">
    <property type="entry name" value="Peptidase_M3_N"/>
    <property type="match status" value="1"/>
</dbReference>
<protein>
    <recommendedName>
        <fullName evidence="6">Oligopeptidase F</fullName>
        <ecNumber evidence="6">3.4.24.-</ecNumber>
    </recommendedName>
</protein>
<evidence type="ECO:0000256" key="2">
    <source>
        <dbReference type="ARBA" id="ARBA00022723"/>
    </source>
</evidence>
<evidence type="ECO:0000259" key="7">
    <source>
        <dbReference type="Pfam" id="PF01432"/>
    </source>
</evidence>
<dbReference type="InterPro" id="IPR004438">
    <property type="entry name" value="Peptidase_M3B"/>
</dbReference>
<evidence type="ECO:0000259" key="8">
    <source>
        <dbReference type="Pfam" id="PF08439"/>
    </source>
</evidence>
<accession>A0A9D9ESH3</accession>
<dbReference type="InterPro" id="IPR013647">
    <property type="entry name" value="OligopepF_N_dom"/>
</dbReference>
<reference evidence="9" key="1">
    <citation type="submission" date="2020-10" db="EMBL/GenBank/DDBJ databases">
        <authorList>
            <person name="Gilroy R."/>
        </authorList>
    </citation>
    <scope>NUCLEOTIDE SEQUENCE</scope>
    <source>
        <strain evidence="9">B3-4054</strain>
    </source>
</reference>
<evidence type="ECO:0000256" key="4">
    <source>
        <dbReference type="ARBA" id="ARBA00022833"/>
    </source>
</evidence>
<dbReference type="GO" id="GO:0006518">
    <property type="term" value="P:peptide metabolic process"/>
    <property type="evidence" value="ECO:0007669"/>
    <property type="project" value="TreeGrafter"/>
</dbReference>
<keyword evidence="3 6" id="KW-0378">Hydrolase</keyword>
<feature type="domain" description="Peptidase M3A/M3B catalytic" evidence="7">
    <location>
        <begin position="208"/>
        <end position="588"/>
    </location>
</feature>
<gene>
    <name evidence="9" type="primary">pepF</name>
    <name evidence="9" type="ORF">IAA96_04455</name>
</gene>
<evidence type="ECO:0000313" key="10">
    <source>
        <dbReference type="Proteomes" id="UP000823616"/>
    </source>
</evidence>
<dbReference type="Pfam" id="PF01432">
    <property type="entry name" value="Peptidase_M3"/>
    <property type="match status" value="1"/>
</dbReference>
<dbReference type="NCBIfam" id="TIGR00181">
    <property type="entry name" value="pepF"/>
    <property type="match status" value="1"/>
</dbReference>
<dbReference type="Proteomes" id="UP000823616">
    <property type="component" value="Unassembled WGS sequence"/>
</dbReference>
<sequence length="602" mass="68198">MKQTSIPARADVQPSDCWDLSSLYAGDKEWEEDRKNFAGRKEYAAGLRKALEPEATAEGLQKCLSFYSEASRQLERLYVYAHLKHSADESDPENLDRFGRISMDYAAFSAEFSWFIPAVQRIPEDRLRALIAAIPDGERLYGVWSEKLIRARPHILGEKEERVLALLRESEEAPGNAFSALTNTDLDFGTVETPEGAVPLTQTTWSKLMENPDRSIRRTAYKQFYRNFASHQRTIAALYAGNVNQDAAHAKIRGYTSSRAAALFPDNVDESVYDNLVSVVSGNLAPLHKYYAIRKKALGLDELRHYDVYTPLVKDVKKHTPYAEAVELVREALAPLGAEYTDTLAEGLSGGWVDRYENKGKRSGAFSSGSYTGWPYILLNYKEDVLRDVFTIAHEGGHSMHSWYSARNNPYLSYDYTIFEAEVASTFNEDLLFRYLIRHAENAEMKLYLLCHRAGDIVATLYRQTMFAEYEHRAHVLVETGTPLTAELLRAEYRKLLEKYFGPQMVFEPESDLEGMRIPHFYHSYYVYKYATGISASMALAERVCSGGKSEKEDYFRFLKSGGSRYPMEALRIAGVDMASPEPVKAACANFAALVDEMEKAL</sequence>
<feature type="domain" description="Oligopeptidase F N-terminal" evidence="8">
    <location>
        <begin position="121"/>
        <end position="188"/>
    </location>
</feature>
<keyword evidence="1 6" id="KW-0645">Protease</keyword>
<dbReference type="EMBL" id="JADIMS010000071">
    <property type="protein sequence ID" value="MBO8450339.1"/>
    <property type="molecule type" value="Genomic_DNA"/>
</dbReference>
<dbReference type="GO" id="GO:0046872">
    <property type="term" value="F:metal ion binding"/>
    <property type="evidence" value="ECO:0007669"/>
    <property type="project" value="UniProtKB-UniRule"/>
</dbReference>
<reference evidence="9" key="2">
    <citation type="journal article" date="2021" name="PeerJ">
        <title>Extensive microbial diversity within the chicken gut microbiome revealed by metagenomics and culture.</title>
        <authorList>
            <person name="Gilroy R."/>
            <person name="Ravi A."/>
            <person name="Getino M."/>
            <person name="Pursley I."/>
            <person name="Horton D.L."/>
            <person name="Alikhan N.F."/>
            <person name="Baker D."/>
            <person name="Gharbi K."/>
            <person name="Hall N."/>
            <person name="Watson M."/>
            <person name="Adriaenssens E.M."/>
            <person name="Foster-Nyarko E."/>
            <person name="Jarju S."/>
            <person name="Secka A."/>
            <person name="Antonio M."/>
            <person name="Oren A."/>
            <person name="Chaudhuri R.R."/>
            <person name="La Ragione R."/>
            <person name="Hildebrand F."/>
            <person name="Pallen M.J."/>
        </authorList>
    </citation>
    <scope>NUCLEOTIDE SEQUENCE</scope>
    <source>
        <strain evidence="9">B3-4054</strain>
    </source>
</reference>